<evidence type="ECO:0000256" key="1">
    <source>
        <dbReference type="SAM" id="Coils"/>
    </source>
</evidence>
<feature type="compositionally biased region" description="Polar residues" evidence="2">
    <location>
        <begin position="1"/>
        <end position="14"/>
    </location>
</feature>
<name>A0A1Y2HNX7_9FUNG</name>
<gene>
    <name evidence="3" type="ORF">BCR44DRAFT_37730</name>
</gene>
<dbReference type="AlphaFoldDB" id="A0A1Y2HNX7"/>
<evidence type="ECO:0000313" key="3">
    <source>
        <dbReference type="EMBL" id="ORZ35664.1"/>
    </source>
</evidence>
<reference evidence="3 4" key="1">
    <citation type="submission" date="2016-07" db="EMBL/GenBank/DDBJ databases">
        <title>Pervasive Adenine N6-methylation of Active Genes in Fungi.</title>
        <authorList>
            <consortium name="DOE Joint Genome Institute"/>
            <person name="Mondo S.J."/>
            <person name="Dannebaum R.O."/>
            <person name="Kuo R.C."/>
            <person name="Labutti K."/>
            <person name="Haridas S."/>
            <person name="Kuo A."/>
            <person name="Salamov A."/>
            <person name="Ahrendt S.R."/>
            <person name="Lipzen A."/>
            <person name="Sullivan W."/>
            <person name="Andreopoulos W.B."/>
            <person name="Clum A."/>
            <person name="Lindquist E."/>
            <person name="Daum C."/>
            <person name="Ramamoorthy G.K."/>
            <person name="Gryganskyi A."/>
            <person name="Culley D."/>
            <person name="Magnuson J.K."/>
            <person name="James T.Y."/>
            <person name="O'Malley M.A."/>
            <person name="Stajich J.E."/>
            <person name="Spatafora J.W."/>
            <person name="Visel A."/>
            <person name="Grigoriev I.V."/>
        </authorList>
    </citation>
    <scope>NUCLEOTIDE SEQUENCE [LARGE SCALE GENOMIC DNA]</scope>
    <source>
        <strain evidence="3 4">PL171</strain>
    </source>
</reference>
<proteinExistence type="predicted"/>
<accession>A0A1Y2HNX7</accession>
<comment type="caution">
    <text evidence="3">The sequence shown here is derived from an EMBL/GenBank/DDBJ whole genome shotgun (WGS) entry which is preliminary data.</text>
</comment>
<feature type="compositionally biased region" description="Low complexity" evidence="2">
    <location>
        <begin position="86"/>
        <end position="100"/>
    </location>
</feature>
<feature type="coiled-coil region" evidence="1">
    <location>
        <begin position="203"/>
        <end position="230"/>
    </location>
</feature>
<keyword evidence="1" id="KW-0175">Coiled coil</keyword>
<sequence length="273" mass="29483">MKLTKTLSRTNRNSTKPKESNRINAKVLNPPPSRFTISLPFPIQITSTRMTQPLVPTATLTRSESQSSTSTVSSQATFVRRDSGHSSSSLSLSSLSETSSGTKRATFDDNITNGTVYKSLALAAASAQDPEPSTCTVPAKPLAALPPLPSDLSSLSRQQLENLVQTLHQEALATRLRIQEVHAQESAHKVELETVAKRAFKSIVKLREHAAGYERELASTKAQLKDVTDKFDKVMAVLTLVVPAAMHNVPASKSLQKEAIVEKNVPVGVESSS</sequence>
<feature type="region of interest" description="Disordered" evidence="2">
    <location>
        <begin position="1"/>
        <end position="31"/>
    </location>
</feature>
<evidence type="ECO:0000313" key="4">
    <source>
        <dbReference type="Proteomes" id="UP000193411"/>
    </source>
</evidence>
<organism evidence="3 4">
    <name type="scientific">Catenaria anguillulae PL171</name>
    <dbReference type="NCBI Taxonomy" id="765915"/>
    <lineage>
        <taxon>Eukaryota</taxon>
        <taxon>Fungi</taxon>
        <taxon>Fungi incertae sedis</taxon>
        <taxon>Blastocladiomycota</taxon>
        <taxon>Blastocladiomycetes</taxon>
        <taxon>Blastocladiales</taxon>
        <taxon>Catenariaceae</taxon>
        <taxon>Catenaria</taxon>
    </lineage>
</organism>
<keyword evidence="4" id="KW-1185">Reference proteome</keyword>
<feature type="region of interest" description="Disordered" evidence="2">
    <location>
        <begin position="57"/>
        <end position="109"/>
    </location>
</feature>
<dbReference type="EMBL" id="MCFL01000021">
    <property type="protein sequence ID" value="ORZ35664.1"/>
    <property type="molecule type" value="Genomic_DNA"/>
</dbReference>
<feature type="compositionally biased region" description="Low complexity" evidence="2">
    <location>
        <begin position="59"/>
        <end position="77"/>
    </location>
</feature>
<evidence type="ECO:0000256" key="2">
    <source>
        <dbReference type="SAM" id="MobiDB-lite"/>
    </source>
</evidence>
<dbReference type="Proteomes" id="UP000193411">
    <property type="component" value="Unassembled WGS sequence"/>
</dbReference>
<protein>
    <submittedName>
        <fullName evidence="3">Uncharacterized protein</fullName>
    </submittedName>
</protein>